<evidence type="ECO:0000313" key="4">
    <source>
        <dbReference type="EMBL" id="OAY31519.1"/>
    </source>
</evidence>
<dbReference type="GO" id="GO:0046872">
    <property type="term" value="F:metal ion binding"/>
    <property type="evidence" value="ECO:0007669"/>
    <property type="project" value="UniProtKB-KW"/>
</dbReference>
<keyword evidence="3" id="KW-0408">Iron</keyword>
<dbReference type="AlphaFoldDB" id="A0A2C9UL25"/>
<dbReference type="Gene3D" id="2.60.120.330">
    <property type="entry name" value="B-lactam Antibiotic, Isopenicillin N Synthase, Chain"/>
    <property type="match status" value="1"/>
</dbReference>
<dbReference type="EMBL" id="CM004400">
    <property type="protein sequence ID" value="OAY31519.1"/>
    <property type="molecule type" value="Genomic_DNA"/>
</dbReference>
<dbReference type="PANTHER" id="PTHR47991">
    <property type="entry name" value="OXOGLUTARATE/IRON-DEPENDENT DIOXYGENASE"/>
    <property type="match status" value="1"/>
</dbReference>
<dbReference type="InterPro" id="IPR050295">
    <property type="entry name" value="Plant_2OG-oxidoreductases"/>
</dbReference>
<gene>
    <name evidence="4" type="ORF">MANES_14G118600</name>
</gene>
<evidence type="ECO:0000256" key="1">
    <source>
        <dbReference type="ARBA" id="ARBA00022723"/>
    </source>
</evidence>
<dbReference type="STRING" id="3983.A0A2C9UL25"/>
<organism evidence="4">
    <name type="scientific">Manihot esculenta</name>
    <name type="common">Cassava</name>
    <name type="synonym">Jatropha manihot</name>
    <dbReference type="NCBI Taxonomy" id="3983"/>
    <lineage>
        <taxon>Eukaryota</taxon>
        <taxon>Viridiplantae</taxon>
        <taxon>Streptophyta</taxon>
        <taxon>Embryophyta</taxon>
        <taxon>Tracheophyta</taxon>
        <taxon>Spermatophyta</taxon>
        <taxon>Magnoliopsida</taxon>
        <taxon>eudicotyledons</taxon>
        <taxon>Gunneridae</taxon>
        <taxon>Pentapetalae</taxon>
        <taxon>rosids</taxon>
        <taxon>fabids</taxon>
        <taxon>Malpighiales</taxon>
        <taxon>Euphorbiaceae</taxon>
        <taxon>Crotonoideae</taxon>
        <taxon>Manihoteae</taxon>
        <taxon>Manihot</taxon>
    </lineage>
</organism>
<keyword evidence="1" id="KW-0479">Metal-binding</keyword>
<protein>
    <recommendedName>
        <fullName evidence="5">Isopenicillin N synthase-like Fe(2+) 2OG dioxygenase domain-containing protein</fullName>
    </recommendedName>
</protein>
<evidence type="ECO:0000256" key="2">
    <source>
        <dbReference type="ARBA" id="ARBA00022896"/>
    </source>
</evidence>
<dbReference type="GO" id="GO:0031418">
    <property type="term" value="F:L-ascorbic acid binding"/>
    <property type="evidence" value="ECO:0007669"/>
    <property type="project" value="UniProtKB-KW"/>
</dbReference>
<evidence type="ECO:0008006" key="5">
    <source>
        <dbReference type="Google" id="ProtNLM"/>
    </source>
</evidence>
<sequence>MQIISNGIFKSPMYRVVVESKKERISVAMFHLPQYEVEIGPGQCLIDENRPRQYKNLKNYRGHYYDTLFQGKAPLEMLKFNAI</sequence>
<proteinExistence type="predicted"/>
<evidence type="ECO:0000256" key="3">
    <source>
        <dbReference type="ARBA" id="ARBA00023004"/>
    </source>
</evidence>
<accession>A0A2C9UL25</accession>
<keyword evidence="2" id="KW-0847">Vitamin C</keyword>
<dbReference type="SUPFAM" id="SSF51197">
    <property type="entry name" value="Clavaminate synthase-like"/>
    <property type="match status" value="1"/>
</dbReference>
<name>A0A2C9UL25_MANES</name>
<reference evidence="4" key="1">
    <citation type="submission" date="2016-02" db="EMBL/GenBank/DDBJ databases">
        <title>WGS assembly of Manihot esculenta.</title>
        <authorList>
            <person name="Bredeson J.V."/>
            <person name="Prochnik S.E."/>
            <person name="Lyons J.B."/>
            <person name="Schmutz J."/>
            <person name="Grimwood J."/>
            <person name="Vrebalov J."/>
            <person name="Bart R.S."/>
            <person name="Amuge T."/>
            <person name="Ferguson M.E."/>
            <person name="Green R."/>
            <person name="Putnam N."/>
            <person name="Stites J."/>
            <person name="Rounsley S."/>
            <person name="Rokhsar D.S."/>
        </authorList>
    </citation>
    <scope>NUCLEOTIDE SEQUENCE [LARGE SCALE GENOMIC DNA]</scope>
    <source>
        <tissue evidence="4">Leaf</tissue>
    </source>
</reference>
<dbReference type="InterPro" id="IPR027443">
    <property type="entry name" value="IPNS-like_sf"/>
</dbReference>